<keyword evidence="3" id="KW-0378">Hydrolase</keyword>
<feature type="domain" description="Calcineurin-like phosphoesterase" evidence="5">
    <location>
        <begin position="137"/>
        <end position="341"/>
    </location>
</feature>
<dbReference type="InterPro" id="IPR015914">
    <property type="entry name" value="PAPs_N"/>
</dbReference>
<keyword evidence="2" id="KW-0325">Glycoprotein</keyword>
<dbReference type="AlphaFoldDB" id="A0AAU9JTR0"/>
<dbReference type="InterPro" id="IPR025733">
    <property type="entry name" value="PAPs_C"/>
</dbReference>
<dbReference type="PANTHER" id="PTHR45867:SF10">
    <property type="entry name" value="PURPLE ACID PHOSPHATASE"/>
    <property type="match status" value="1"/>
</dbReference>
<comment type="similarity">
    <text evidence="3">Belongs to the metallophosphoesterase superfamily. Purple acid phosphatase family.</text>
</comment>
<dbReference type="InterPro" id="IPR004843">
    <property type="entry name" value="Calcineurin-like_PHP"/>
</dbReference>
<dbReference type="GO" id="GO:0003993">
    <property type="term" value="F:acid phosphatase activity"/>
    <property type="evidence" value="ECO:0007669"/>
    <property type="project" value="UniProtKB-EC"/>
</dbReference>
<organism evidence="8 9">
    <name type="scientific">Blepharisma stoltei</name>
    <dbReference type="NCBI Taxonomy" id="1481888"/>
    <lineage>
        <taxon>Eukaryota</taxon>
        <taxon>Sar</taxon>
        <taxon>Alveolata</taxon>
        <taxon>Ciliophora</taxon>
        <taxon>Postciliodesmatophora</taxon>
        <taxon>Heterotrichea</taxon>
        <taxon>Heterotrichida</taxon>
        <taxon>Blepharismidae</taxon>
        <taxon>Blepharisma</taxon>
    </lineage>
</organism>
<dbReference type="Pfam" id="PF16656">
    <property type="entry name" value="Pur_ac_phosph_N"/>
    <property type="match status" value="1"/>
</dbReference>
<sequence>MQLLLLVIGFGTVLAGYVHPEQIHLSWTEEINQMRVTWVTYLNVPAQAAYRPILCGNVPTPSNFTLINGETKKFHEGSHFWEYQHIHTAVFNNLDSNCWYEYKVKNLGVWSKTYMFNGRTPDTNATFRDVNNPFSLVIFGDWGTGPNGQYTKHLLGEETLTRDYLGILHMGDIGYNLDSDDGKVGDTYLNMVESIAATYPYMTLPGNHEKANNFTHYKARFNMPNNGANQGTNYFYSFNLGPAHFIMYNTNPYFDDMNTTADADLETQWIANDLALANKQRDIRPWIITLAHHPLYCSQDWSNEDSIEDCGEQPAVLKPIFEDLFYSNSVDLALQAHVHIYERDAPIYKNETIPSQYDSQNMHINPNAPVYIVGGAAGNRLGTNVPASKTPQPWARFLSNDYGYGRLTVFNKTHMLWEQFSVLQLTEIDYVWIIKDQARYKPVLLN</sequence>
<dbReference type="SUPFAM" id="SSF56300">
    <property type="entry name" value="Metallo-dependent phosphatases"/>
    <property type="match status" value="1"/>
</dbReference>
<keyword evidence="1 4" id="KW-0732">Signal</keyword>
<dbReference type="InterPro" id="IPR041792">
    <property type="entry name" value="MPP_PAP"/>
</dbReference>
<evidence type="ECO:0000256" key="3">
    <source>
        <dbReference type="RuleBase" id="RU361203"/>
    </source>
</evidence>
<keyword evidence="9" id="KW-1185">Reference proteome</keyword>
<feature type="chain" id="PRO_5043908402" description="Purple acid phosphatase" evidence="4">
    <location>
        <begin position="16"/>
        <end position="446"/>
    </location>
</feature>
<evidence type="ECO:0000259" key="5">
    <source>
        <dbReference type="Pfam" id="PF00149"/>
    </source>
</evidence>
<evidence type="ECO:0000259" key="6">
    <source>
        <dbReference type="Pfam" id="PF14008"/>
    </source>
</evidence>
<evidence type="ECO:0000256" key="1">
    <source>
        <dbReference type="ARBA" id="ARBA00022729"/>
    </source>
</evidence>
<evidence type="ECO:0000259" key="7">
    <source>
        <dbReference type="Pfam" id="PF16656"/>
    </source>
</evidence>
<evidence type="ECO:0000256" key="2">
    <source>
        <dbReference type="ARBA" id="ARBA00023180"/>
    </source>
</evidence>
<evidence type="ECO:0000313" key="8">
    <source>
        <dbReference type="EMBL" id="CAG9328508.1"/>
    </source>
</evidence>
<evidence type="ECO:0000313" key="9">
    <source>
        <dbReference type="Proteomes" id="UP001162131"/>
    </source>
</evidence>
<dbReference type="InterPro" id="IPR008963">
    <property type="entry name" value="Purple_acid_Pase-like_N"/>
</dbReference>
<dbReference type="EC" id="3.1.3.2" evidence="3"/>
<dbReference type="Gene3D" id="2.60.40.380">
    <property type="entry name" value="Purple acid phosphatase-like, N-terminal"/>
    <property type="match status" value="1"/>
</dbReference>
<feature type="signal peptide" evidence="4">
    <location>
        <begin position="1"/>
        <end position="15"/>
    </location>
</feature>
<dbReference type="InterPro" id="IPR029052">
    <property type="entry name" value="Metallo-depent_PP-like"/>
</dbReference>
<dbReference type="SUPFAM" id="SSF49363">
    <property type="entry name" value="Purple acid phosphatase, N-terminal domain"/>
    <property type="match status" value="1"/>
</dbReference>
<dbReference type="Pfam" id="PF14008">
    <property type="entry name" value="Metallophos_C"/>
    <property type="match status" value="1"/>
</dbReference>
<proteinExistence type="inferred from homology"/>
<protein>
    <recommendedName>
        <fullName evidence="3">Purple acid phosphatase</fullName>
        <ecNumber evidence="3">3.1.3.2</ecNumber>
    </recommendedName>
</protein>
<dbReference type="Proteomes" id="UP001162131">
    <property type="component" value="Unassembled WGS sequence"/>
</dbReference>
<comment type="catalytic activity">
    <reaction evidence="3">
        <text>a phosphate monoester + H2O = an alcohol + phosphate</text>
        <dbReference type="Rhea" id="RHEA:15017"/>
        <dbReference type="ChEBI" id="CHEBI:15377"/>
        <dbReference type="ChEBI" id="CHEBI:30879"/>
        <dbReference type="ChEBI" id="CHEBI:43474"/>
        <dbReference type="ChEBI" id="CHEBI:67140"/>
        <dbReference type="EC" id="3.1.3.2"/>
    </reaction>
</comment>
<gene>
    <name evidence="8" type="ORF">BSTOLATCC_MIC46505</name>
</gene>
<dbReference type="GO" id="GO:0046872">
    <property type="term" value="F:metal ion binding"/>
    <property type="evidence" value="ECO:0007669"/>
    <property type="project" value="InterPro"/>
</dbReference>
<feature type="domain" description="Purple acid phosphatase N-terminal" evidence="7">
    <location>
        <begin position="20"/>
        <end position="116"/>
    </location>
</feature>
<name>A0AAU9JTR0_9CILI</name>
<comment type="caution">
    <text evidence="8">The sequence shown here is derived from an EMBL/GenBank/DDBJ whole genome shotgun (WGS) entry which is preliminary data.</text>
</comment>
<dbReference type="PANTHER" id="PTHR45867">
    <property type="entry name" value="PURPLE ACID PHOSPHATASE"/>
    <property type="match status" value="1"/>
</dbReference>
<dbReference type="EMBL" id="CAJZBQ010000046">
    <property type="protein sequence ID" value="CAG9328508.1"/>
    <property type="molecule type" value="Genomic_DNA"/>
</dbReference>
<evidence type="ECO:0000256" key="4">
    <source>
        <dbReference type="SAM" id="SignalP"/>
    </source>
</evidence>
<accession>A0AAU9JTR0</accession>
<dbReference type="Gene3D" id="3.60.21.10">
    <property type="match status" value="1"/>
</dbReference>
<dbReference type="CDD" id="cd00839">
    <property type="entry name" value="MPP_PAPs"/>
    <property type="match status" value="1"/>
</dbReference>
<dbReference type="Pfam" id="PF00149">
    <property type="entry name" value="Metallophos"/>
    <property type="match status" value="1"/>
</dbReference>
<feature type="domain" description="Purple acid phosphatase C-terminal" evidence="6">
    <location>
        <begin position="368"/>
        <end position="421"/>
    </location>
</feature>
<reference evidence="8" key="1">
    <citation type="submission" date="2021-09" db="EMBL/GenBank/DDBJ databases">
        <authorList>
            <consortium name="AG Swart"/>
            <person name="Singh M."/>
            <person name="Singh A."/>
            <person name="Seah K."/>
            <person name="Emmerich C."/>
        </authorList>
    </citation>
    <scope>NUCLEOTIDE SEQUENCE</scope>
    <source>
        <strain evidence="8">ATCC30299</strain>
    </source>
</reference>